<keyword evidence="1" id="KW-0067">ATP-binding</keyword>
<reference evidence="4 6" key="1">
    <citation type="journal article" date="2011" name="Nature">
        <title>The Medicago genome provides insight into the evolution of rhizobial symbioses.</title>
        <authorList>
            <person name="Young N.D."/>
            <person name="Debelle F."/>
            <person name="Oldroyd G.E."/>
            <person name="Geurts R."/>
            <person name="Cannon S.B."/>
            <person name="Udvardi M.K."/>
            <person name="Benedito V.A."/>
            <person name="Mayer K.F."/>
            <person name="Gouzy J."/>
            <person name="Schoof H."/>
            <person name="Van de Peer Y."/>
            <person name="Proost S."/>
            <person name="Cook D.R."/>
            <person name="Meyers B.C."/>
            <person name="Spannagl M."/>
            <person name="Cheung F."/>
            <person name="De Mita S."/>
            <person name="Krishnakumar V."/>
            <person name="Gundlach H."/>
            <person name="Zhou S."/>
            <person name="Mudge J."/>
            <person name="Bharti A.K."/>
            <person name="Murray J.D."/>
            <person name="Naoumkina M.A."/>
            <person name="Rosen B."/>
            <person name="Silverstein K.A."/>
            <person name="Tang H."/>
            <person name="Rombauts S."/>
            <person name="Zhao P.X."/>
            <person name="Zhou P."/>
            <person name="Barbe V."/>
            <person name="Bardou P."/>
            <person name="Bechner M."/>
            <person name="Bellec A."/>
            <person name="Berger A."/>
            <person name="Berges H."/>
            <person name="Bidwell S."/>
            <person name="Bisseling T."/>
            <person name="Choisne N."/>
            <person name="Couloux A."/>
            <person name="Denny R."/>
            <person name="Deshpande S."/>
            <person name="Dai X."/>
            <person name="Doyle J.J."/>
            <person name="Dudez A.M."/>
            <person name="Farmer A.D."/>
            <person name="Fouteau S."/>
            <person name="Franken C."/>
            <person name="Gibelin C."/>
            <person name="Gish J."/>
            <person name="Goldstein S."/>
            <person name="Gonzalez A.J."/>
            <person name="Green P.J."/>
            <person name="Hallab A."/>
            <person name="Hartog M."/>
            <person name="Hua A."/>
            <person name="Humphray S.J."/>
            <person name="Jeong D.H."/>
            <person name="Jing Y."/>
            <person name="Jocker A."/>
            <person name="Kenton S.M."/>
            <person name="Kim D.J."/>
            <person name="Klee K."/>
            <person name="Lai H."/>
            <person name="Lang C."/>
            <person name="Lin S."/>
            <person name="Macmil S.L."/>
            <person name="Magdelenat G."/>
            <person name="Matthews L."/>
            <person name="McCorrison J."/>
            <person name="Monaghan E.L."/>
            <person name="Mun J.H."/>
            <person name="Najar F.Z."/>
            <person name="Nicholson C."/>
            <person name="Noirot C."/>
            <person name="O'Bleness M."/>
            <person name="Paule C.R."/>
            <person name="Poulain J."/>
            <person name="Prion F."/>
            <person name="Qin B."/>
            <person name="Qu C."/>
            <person name="Retzel E.F."/>
            <person name="Riddle C."/>
            <person name="Sallet E."/>
            <person name="Samain S."/>
            <person name="Samson N."/>
            <person name="Sanders I."/>
            <person name="Saurat O."/>
            <person name="Scarpelli C."/>
            <person name="Schiex T."/>
            <person name="Segurens B."/>
            <person name="Severin A.J."/>
            <person name="Sherrier D.J."/>
            <person name="Shi R."/>
            <person name="Sims S."/>
            <person name="Singer S.R."/>
            <person name="Sinharoy S."/>
            <person name="Sterck L."/>
            <person name="Viollet A."/>
            <person name="Wang B.B."/>
            <person name="Wang K."/>
            <person name="Wang M."/>
            <person name="Wang X."/>
            <person name="Warfsmann J."/>
            <person name="Weissenbach J."/>
            <person name="White D.D."/>
            <person name="White J.D."/>
            <person name="Wiley G.B."/>
            <person name="Wincker P."/>
            <person name="Xing Y."/>
            <person name="Yang L."/>
            <person name="Yao Z."/>
            <person name="Ying F."/>
            <person name="Zhai J."/>
            <person name="Zhou L."/>
            <person name="Zuber A."/>
            <person name="Denarie J."/>
            <person name="Dixon R.A."/>
            <person name="May G.D."/>
            <person name="Schwartz D.C."/>
            <person name="Rogers J."/>
            <person name="Quetier F."/>
            <person name="Town C.D."/>
            <person name="Roe B.A."/>
        </authorList>
    </citation>
    <scope>NUCLEOTIDE SEQUENCE [LARGE SCALE GENOMIC DNA]</scope>
    <source>
        <strain evidence="4">A17</strain>
        <strain evidence="5 6">cv. Jemalong A17</strain>
    </source>
</reference>
<comment type="similarity">
    <text evidence="1">Belongs to the helicase family.</text>
</comment>
<dbReference type="GO" id="GO:0016787">
    <property type="term" value="F:hydrolase activity"/>
    <property type="evidence" value="ECO:0007669"/>
    <property type="project" value="UniProtKB-KW"/>
</dbReference>
<evidence type="ECO:0000313" key="5">
    <source>
        <dbReference type="EnsemblPlants" id="AES63803"/>
    </source>
</evidence>
<keyword evidence="6" id="KW-1185">Reference proteome</keyword>
<proteinExistence type="inferred from homology"/>
<feature type="domain" description="DNA helicase Pif1-like DEAD-box helicase" evidence="2">
    <location>
        <begin position="101"/>
        <end position="194"/>
    </location>
</feature>
<keyword evidence="1 4" id="KW-0347">Helicase</keyword>
<keyword evidence="1" id="KW-0233">DNA recombination</keyword>
<reference evidence="4 6" key="2">
    <citation type="journal article" date="2014" name="BMC Genomics">
        <title>An improved genome release (version Mt4.0) for the model legume Medicago truncatula.</title>
        <authorList>
            <person name="Tang H."/>
            <person name="Krishnakumar V."/>
            <person name="Bidwell S."/>
            <person name="Rosen B."/>
            <person name="Chan A."/>
            <person name="Zhou S."/>
            <person name="Gentzbittel L."/>
            <person name="Childs K.L."/>
            <person name="Yandell M."/>
            <person name="Gundlach H."/>
            <person name="Mayer K.F."/>
            <person name="Schwartz D.C."/>
            <person name="Town C.D."/>
        </authorList>
    </citation>
    <scope>GENOME REANNOTATION</scope>
    <source>
        <strain evidence="5 6">cv. Jemalong A17</strain>
    </source>
</reference>
<dbReference type="InterPro" id="IPR049163">
    <property type="entry name" value="Pif1-like_2B_dom"/>
</dbReference>
<dbReference type="Pfam" id="PF05970">
    <property type="entry name" value="PIF1"/>
    <property type="match status" value="1"/>
</dbReference>
<dbReference type="AlphaFoldDB" id="G7IPQ8"/>
<dbReference type="GO" id="GO:0000723">
    <property type="term" value="P:telomere maintenance"/>
    <property type="evidence" value="ECO:0007669"/>
    <property type="project" value="InterPro"/>
</dbReference>
<evidence type="ECO:0000256" key="1">
    <source>
        <dbReference type="RuleBase" id="RU363044"/>
    </source>
</evidence>
<evidence type="ECO:0000259" key="3">
    <source>
        <dbReference type="Pfam" id="PF21530"/>
    </source>
</evidence>
<dbReference type="GO" id="GO:0043139">
    <property type="term" value="F:5'-3' DNA helicase activity"/>
    <property type="evidence" value="ECO:0007669"/>
    <property type="project" value="UniProtKB-EC"/>
</dbReference>
<dbReference type="EMBL" id="CM001218">
    <property type="protein sequence ID" value="AES63803.1"/>
    <property type="molecule type" value="Genomic_DNA"/>
</dbReference>
<dbReference type="InterPro" id="IPR027417">
    <property type="entry name" value="P-loop_NTPase"/>
</dbReference>
<gene>
    <name evidence="4" type="ordered locus">MTR_2g013330</name>
</gene>
<dbReference type="GO" id="GO:0006281">
    <property type="term" value="P:DNA repair"/>
    <property type="evidence" value="ECO:0007669"/>
    <property type="project" value="UniProtKB-KW"/>
</dbReference>
<dbReference type="GO" id="GO:0005524">
    <property type="term" value="F:ATP binding"/>
    <property type="evidence" value="ECO:0007669"/>
    <property type="project" value="UniProtKB-KW"/>
</dbReference>
<evidence type="ECO:0000259" key="2">
    <source>
        <dbReference type="Pfam" id="PF05970"/>
    </source>
</evidence>
<dbReference type="STRING" id="3880.G7IPQ8"/>
<dbReference type="InterPro" id="IPR010285">
    <property type="entry name" value="DNA_helicase_pif1-like_DEAD"/>
</dbReference>
<dbReference type="eggNOG" id="KOG0987">
    <property type="taxonomic scope" value="Eukaryota"/>
</dbReference>
<dbReference type="Proteomes" id="UP000002051">
    <property type="component" value="Chromosome 2"/>
</dbReference>
<evidence type="ECO:0000313" key="4">
    <source>
        <dbReference type="EMBL" id="AES63803.1"/>
    </source>
</evidence>
<sequence length="551" mass="62325">MDILAAKAARARRKFILQQKRIKSRQISTDLRITDDDLKNLCLIEIDMLLQTNRKSLDKYKRMPQPRYEIAPQYSNRFIADQMCYDKDEMEKIHIQLSNLLSDEQMVVYNQIVDSVESGTRGFFFLYGYGGTGKTFIWKTLSAGLRAKGYIVVCATSSGIASLLLPGGRTTHSSLSIPFIINEASNCTFDKQKEVTVASSVNSSKLWSHCKVLTLTTNMRLRSSTVRSERDEIGKFAEWILSIGDGIGSANESGEINVPIPDELLIKDSSDPLRSLVDFVHPDFLQNMKISNFFEKRGIFEYISSDSVCKSDDNSEVQSEWFTTEFLNDIKCSGIPNHKLRFKVGCPVMLMRNIDQAAGLCNGTRLIVDNLGKNFIGATVITGKNAVEKVIIPRMNLVPSDPGLPFKFTRRQFSLALCFAMTINKSQGRSLSHVGIYLSKPVFTHGQLCTVMFFGTFNQSLLMTQMCTSFFFVSFILFDRVASDFFGKSCDDVIQANGLVIPEAVFNHDVRRSYQGRKITSDDAIVRWYLQRRGDNDKDDHDCFYGFQEPF</sequence>
<keyword evidence="1" id="KW-0547">Nucleotide-binding</keyword>
<accession>G7IPQ8</accession>
<comment type="cofactor">
    <cofactor evidence="1">
        <name>Mg(2+)</name>
        <dbReference type="ChEBI" id="CHEBI:18420"/>
    </cofactor>
</comment>
<dbReference type="PANTHER" id="PTHR10492">
    <property type="match status" value="1"/>
</dbReference>
<dbReference type="GO" id="GO:0006310">
    <property type="term" value="P:DNA recombination"/>
    <property type="evidence" value="ECO:0007669"/>
    <property type="project" value="UniProtKB-KW"/>
</dbReference>
<protein>
    <recommendedName>
        <fullName evidence="1">ATP-dependent DNA helicase</fullName>
        <ecNumber evidence="1">5.6.2.3</ecNumber>
    </recommendedName>
</protein>
<keyword evidence="1" id="KW-0378">Hydrolase</keyword>
<name>G7IPQ8_MEDTR</name>
<dbReference type="SUPFAM" id="SSF52540">
    <property type="entry name" value="P-loop containing nucleoside triphosphate hydrolases"/>
    <property type="match status" value="2"/>
</dbReference>
<dbReference type="Pfam" id="PF21530">
    <property type="entry name" value="Pif1_2B_dom"/>
    <property type="match status" value="1"/>
</dbReference>
<comment type="catalytic activity">
    <reaction evidence="1">
        <text>ATP + H2O = ADP + phosphate + H(+)</text>
        <dbReference type="Rhea" id="RHEA:13065"/>
        <dbReference type="ChEBI" id="CHEBI:15377"/>
        <dbReference type="ChEBI" id="CHEBI:15378"/>
        <dbReference type="ChEBI" id="CHEBI:30616"/>
        <dbReference type="ChEBI" id="CHEBI:43474"/>
        <dbReference type="ChEBI" id="CHEBI:456216"/>
        <dbReference type="EC" id="5.6.2.3"/>
    </reaction>
</comment>
<dbReference type="EC" id="5.6.2.3" evidence="1"/>
<keyword evidence="1" id="KW-0227">DNA damage</keyword>
<evidence type="ECO:0000313" key="6">
    <source>
        <dbReference type="Proteomes" id="UP000002051"/>
    </source>
</evidence>
<organism evidence="4 6">
    <name type="scientific">Medicago truncatula</name>
    <name type="common">Barrel medic</name>
    <name type="synonym">Medicago tribuloides</name>
    <dbReference type="NCBI Taxonomy" id="3880"/>
    <lineage>
        <taxon>Eukaryota</taxon>
        <taxon>Viridiplantae</taxon>
        <taxon>Streptophyta</taxon>
        <taxon>Embryophyta</taxon>
        <taxon>Tracheophyta</taxon>
        <taxon>Spermatophyta</taxon>
        <taxon>Magnoliopsida</taxon>
        <taxon>eudicotyledons</taxon>
        <taxon>Gunneridae</taxon>
        <taxon>Pentapetalae</taxon>
        <taxon>rosids</taxon>
        <taxon>fabids</taxon>
        <taxon>Fabales</taxon>
        <taxon>Fabaceae</taxon>
        <taxon>Papilionoideae</taxon>
        <taxon>50 kb inversion clade</taxon>
        <taxon>NPAAA clade</taxon>
        <taxon>Hologalegina</taxon>
        <taxon>IRL clade</taxon>
        <taxon>Trifolieae</taxon>
        <taxon>Medicago</taxon>
    </lineage>
</organism>
<keyword evidence="1" id="KW-0234">DNA repair</keyword>
<feature type="domain" description="DNA helicase Pif1-like 2B" evidence="3">
    <location>
        <begin position="325"/>
        <end position="371"/>
    </location>
</feature>
<dbReference type="HOGENOM" id="CLU_001324_14_3_1"/>
<dbReference type="PANTHER" id="PTHR10492:SF74">
    <property type="entry name" value="ATP-DEPENDENT DNA HELICASE"/>
    <property type="match status" value="1"/>
</dbReference>
<reference evidence="5" key="3">
    <citation type="submission" date="2015-04" db="UniProtKB">
        <authorList>
            <consortium name="EnsemblPlants"/>
        </authorList>
    </citation>
    <scope>IDENTIFICATION</scope>
    <source>
        <strain evidence="5">cv. Jemalong A17</strain>
    </source>
</reference>
<dbReference type="Gene3D" id="3.40.50.300">
    <property type="entry name" value="P-loop containing nucleotide triphosphate hydrolases"/>
    <property type="match status" value="1"/>
</dbReference>
<dbReference type="EnsemblPlants" id="AES63803">
    <property type="protein sequence ID" value="AES63803"/>
    <property type="gene ID" value="MTR_2g013330"/>
</dbReference>
<dbReference type="PaxDb" id="3880-AES63803"/>